<accession>A0A9N7U3T9</accession>
<dbReference type="Proteomes" id="UP001153269">
    <property type="component" value="Unassembled WGS sequence"/>
</dbReference>
<evidence type="ECO:0000313" key="1">
    <source>
        <dbReference type="EMBL" id="CAB1423567.1"/>
    </source>
</evidence>
<name>A0A9N7U3T9_PLEPL</name>
<gene>
    <name evidence="1" type="ORF">PLEPLA_LOCUS11487</name>
</gene>
<sequence>MSRSAIKGSPLGSVFRERGADALIPSLPPRAQVGARKGGIEPGLRALQTPWVRREPVGKIQCVEAIPAACTWPELERLNGKAAQKETGNSKE</sequence>
<dbReference type="AlphaFoldDB" id="A0A9N7U3T9"/>
<organism evidence="1 2">
    <name type="scientific">Pleuronectes platessa</name>
    <name type="common">European plaice</name>
    <dbReference type="NCBI Taxonomy" id="8262"/>
    <lineage>
        <taxon>Eukaryota</taxon>
        <taxon>Metazoa</taxon>
        <taxon>Chordata</taxon>
        <taxon>Craniata</taxon>
        <taxon>Vertebrata</taxon>
        <taxon>Euteleostomi</taxon>
        <taxon>Actinopterygii</taxon>
        <taxon>Neopterygii</taxon>
        <taxon>Teleostei</taxon>
        <taxon>Neoteleostei</taxon>
        <taxon>Acanthomorphata</taxon>
        <taxon>Carangaria</taxon>
        <taxon>Pleuronectiformes</taxon>
        <taxon>Pleuronectoidei</taxon>
        <taxon>Pleuronectidae</taxon>
        <taxon>Pleuronectes</taxon>
    </lineage>
</organism>
<proteinExistence type="predicted"/>
<reference evidence="1" key="1">
    <citation type="submission" date="2020-03" db="EMBL/GenBank/DDBJ databases">
        <authorList>
            <person name="Weist P."/>
        </authorList>
    </citation>
    <scope>NUCLEOTIDE SEQUENCE</scope>
</reference>
<keyword evidence="2" id="KW-1185">Reference proteome</keyword>
<dbReference type="EMBL" id="CADEAL010000666">
    <property type="protein sequence ID" value="CAB1423567.1"/>
    <property type="molecule type" value="Genomic_DNA"/>
</dbReference>
<evidence type="ECO:0000313" key="2">
    <source>
        <dbReference type="Proteomes" id="UP001153269"/>
    </source>
</evidence>
<comment type="caution">
    <text evidence="1">The sequence shown here is derived from an EMBL/GenBank/DDBJ whole genome shotgun (WGS) entry which is preliminary data.</text>
</comment>
<protein>
    <submittedName>
        <fullName evidence="1">Uncharacterized protein</fullName>
    </submittedName>
</protein>